<evidence type="ECO:0000256" key="2">
    <source>
        <dbReference type="ARBA" id="ARBA00022692"/>
    </source>
</evidence>
<dbReference type="Gene3D" id="3.30.70.1230">
    <property type="entry name" value="Nucleotide cyclase"/>
    <property type="match status" value="1"/>
</dbReference>
<dbReference type="Pfam" id="PF13426">
    <property type="entry name" value="PAS_9"/>
    <property type="match status" value="1"/>
</dbReference>
<dbReference type="KEGG" id="tva:4747922"/>
<feature type="compositionally biased region" description="Polar residues" evidence="7">
    <location>
        <begin position="1"/>
        <end position="17"/>
    </location>
</feature>
<feature type="region of interest" description="Disordered" evidence="7">
    <location>
        <begin position="1"/>
        <end position="25"/>
    </location>
</feature>
<dbReference type="InterPro" id="IPR035965">
    <property type="entry name" value="PAS-like_dom_sf"/>
</dbReference>
<evidence type="ECO:0000256" key="4">
    <source>
        <dbReference type="ARBA" id="ARBA00022989"/>
    </source>
</evidence>
<keyword evidence="3" id="KW-0547">Nucleotide-binding</keyword>
<dbReference type="GO" id="GO:0005886">
    <property type="term" value="C:plasma membrane"/>
    <property type="evidence" value="ECO:0000318"/>
    <property type="project" value="GO_Central"/>
</dbReference>
<evidence type="ECO:0000313" key="12">
    <source>
        <dbReference type="Proteomes" id="UP000001542"/>
    </source>
</evidence>
<dbReference type="EMBL" id="DS114123">
    <property type="protein sequence ID" value="EAX90243.1"/>
    <property type="molecule type" value="Genomic_DNA"/>
</dbReference>
<dbReference type="SUPFAM" id="SSF55785">
    <property type="entry name" value="PYP-like sensor domain (PAS domain)"/>
    <property type="match status" value="1"/>
</dbReference>
<feature type="domain" description="Guanylate cyclase" evidence="10">
    <location>
        <begin position="797"/>
        <end position="929"/>
    </location>
</feature>
<dbReference type="Gene3D" id="3.30.450.20">
    <property type="entry name" value="PAS domain"/>
    <property type="match status" value="1"/>
</dbReference>
<evidence type="ECO:0000259" key="9">
    <source>
        <dbReference type="PROSITE" id="PS50112"/>
    </source>
</evidence>
<proteinExistence type="predicted"/>
<dbReference type="PANTHER" id="PTHR11920:SF335">
    <property type="entry name" value="GUANYLATE CYCLASE"/>
    <property type="match status" value="1"/>
</dbReference>
<reference evidence="11" key="1">
    <citation type="submission" date="2006-10" db="EMBL/GenBank/DDBJ databases">
        <authorList>
            <person name="Amadeo P."/>
            <person name="Zhao Q."/>
            <person name="Wortman J."/>
            <person name="Fraser-Liggett C."/>
            <person name="Carlton J."/>
        </authorList>
    </citation>
    <scope>NUCLEOTIDE SEQUENCE</scope>
    <source>
        <strain evidence="11">G3</strain>
    </source>
</reference>
<protein>
    <submittedName>
        <fullName evidence="11">Adenylate and Guanylate cyclase catalytic domain containing protein</fullName>
    </submittedName>
</protein>
<dbReference type="VEuPathDB" id="TrichDB:TVAGG3_0715410"/>
<dbReference type="GO" id="GO:0001653">
    <property type="term" value="F:peptide receptor activity"/>
    <property type="evidence" value="ECO:0000318"/>
    <property type="project" value="GO_Central"/>
</dbReference>
<name>A2FXW9_TRIV3</name>
<evidence type="ECO:0000256" key="7">
    <source>
        <dbReference type="SAM" id="MobiDB-lite"/>
    </source>
</evidence>
<dbReference type="STRING" id="5722.A2FXW9"/>
<evidence type="ECO:0000313" key="11">
    <source>
        <dbReference type="EMBL" id="EAX90243.1"/>
    </source>
</evidence>
<dbReference type="SMART" id="SM00044">
    <property type="entry name" value="CYCc"/>
    <property type="match status" value="1"/>
</dbReference>
<keyword evidence="4 8" id="KW-1133">Transmembrane helix</keyword>
<dbReference type="Proteomes" id="UP000001542">
    <property type="component" value="Unassembled WGS sequence"/>
</dbReference>
<feature type="domain" description="PAS" evidence="9">
    <location>
        <begin position="647"/>
        <end position="702"/>
    </location>
</feature>
<feature type="transmembrane region" description="Helical" evidence="8">
    <location>
        <begin position="65"/>
        <end position="84"/>
    </location>
</feature>
<keyword evidence="2 8" id="KW-0812">Transmembrane</keyword>
<gene>
    <name evidence="11" type="ORF">TVAG_365230</name>
</gene>
<dbReference type="PROSITE" id="PS50125">
    <property type="entry name" value="GUANYLATE_CYCLASE_2"/>
    <property type="match status" value="1"/>
</dbReference>
<dbReference type="InterPro" id="IPR029787">
    <property type="entry name" value="Nucleotide_cyclase"/>
</dbReference>
<evidence type="ECO:0000256" key="3">
    <source>
        <dbReference type="ARBA" id="ARBA00022741"/>
    </source>
</evidence>
<organism evidence="11 12">
    <name type="scientific">Trichomonas vaginalis (strain ATCC PRA-98 / G3)</name>
    <dbReference type="NCBI Taxonomy" id="412133"/>
    <lineage>
        <taxon>Eukaryota</taxon>
        <taxon>Metamonada</taxon>
        <taxon>Parabasalia</taxon>
        <taxon>Trichomonadida</taxon>
        <taxon>Trichomonadidae</taxon>
        <taxon>Trichomonas</taxon>
    </lineage>
</organism>
<dbReference type="Pfam" id="PF00211">
    <property type="entry name" value="Guanylate_cyc"/>
    <property type="match status" value="1"/>
</dbReference>
<dbReference type="SMR" id="A2FXW9"/>
<evidence type="ECO:0000256" key="6">
    <source>
        <dbReference type="ARBA" id="ARBA00023239"/>
    </source>
</evidence>
<dbReference type="GO" id="GO:0006182">
    <property type="term" value="P:cGMP biosynthetic process"/>
    <property type="evidence" value="ECO:0000318"/>
    <property type="project" value="GO_Central"/>
</dbReference>
<feature type="transmembrane region" description="Helical" evidence="8">
    <location>
        <begin position="104"/>
        <end position="124"/>
    </location>
</feature>
<dbReference type="InParanoid" id="A2FXW9"/>
<evidence type="ECO:0000256" key="8">
    <source>
        <dbReference type="SAM" id="Phobius"/>
    </source>
</evidence>
<dbReference type="InterPro" id="IPR000014">
    <property type="entry name" value="PAS"/>
</dbReference>
<dbReference type="eggNOG" id="KOG1023">
    <property type="taxonomic scope" value="Eukaryota"/>
</dbReference>
<reference evidence="11" key="2">
    <citation type="journal article" date="2007" name="Science">
        <title>Draft genome sequence of the sexually transmitted pathogen Trichomonas vaginalis.</title>
        <authorList>
            <person name="Carlton J.M."/>
            <person name="Hirt R.P."/>
            <person name="Silva J.C."/>
            <person name="Delcher A.L."/>
            <person name="Schatz M."/>
            <person name="Zhao Q."/>
            <person name="Wortman J.R."/>
            <person name="Bidwell S.L."/>
            <person name="Alsmark U.C.M."/>
            <person name="Besteiro S."/>
            <person name="Sicheritz-Ponten T."/>
            <person name="Noel C.J."/>
            <person name="Dacks J.B."/>
            <person name="Foster P.G."/>
            <person name="Simillion C."/>
            <person name="Van de Peer Y."/>
            <person name="Miranda-Saavedra D."/>
            <person name="Barton G.J."/>
            <person name="Westrop G.D."/>
            <person name="Mueller S."/>
            <person name="Dessi D."/>
            <person name="Fiori P.L."/>
            <person name="Ren Q."/>
            <person name="Paulsen I."/>
            <person name="Zhang H."/>
            <person name="Bastida-Corcuera F.D."/>
            <person name="Simoes-Barbosa A."/>
            <person name="Brown M.T."/>
            <person name="Hayes R.D."/>
            <person name="Mukherjee M."/>
            <person name="Okumura C.Y."/>
            <person name="Schneider R."/>
            <person name="Smith A.J."/>
            <person name="Vanacova S."/>
            <person name="Villalvazo M."/>
            <person name="Haas B.J."/>
            <person name="Pertea M."/>
            <person name="Feldblyum T.V."/>
            <person name="Utterback T.R."/>
            <person name="Shu C.L."/>
            <person name="Osoegawa K."/>
            <person name="de Jong P.J."/>
            <person name="Hrdy I."/>
            <person name="Horvathova L."/>
            <person name="Zubacova Z."/>
            <person name="Dolezal P."/>
            <person name="Malik S.B."/>
            <person name="Logsdon J.M. Jr."/>
            <person name="Henze K."/>
            <person name="Gupta A."/>
            <person name="Wang C.C."/>
            <person name="Dunne R.L."/>
            <person name="Upcroft J.A."/>
            <person name="Upcroft P."/>
            <person name="White O."/>
            <person name="Salzberg S.L."/>
            <person name="Tang P."/>
            <person name="Chiu C.-H."/>
            <person name="Lee Y.-S."/>
            <person name="Embley T.M."/>
            <person name="Coombs G.H."/>
            <person name="Mottram J.C."/>
            <person name="Tachezy J."/>
            <person name="Fraser-Liggett C.M."/>
            <person name="Johnson P.J."/>
        </authorList>
    </citation>
    <scope>NUCLEOTIDE SEQUENCE [LARGE SCALE GENOMIC DNA]</scope>
    <source>
        <strain evidence="11">G3</strain>
    </source>
</reference>
<feature type="transmembrane region" description="Helical" evidence="8">
    <location>
        <begin position="364"/>
        <end position="388"/>
    </location>
</feature>
<comment type="subcellular location">
    <subcellularLocation>
        <location evidence="1">Membrane</location>
    </subcellularLocation>
</comment>
<evidence type="ECO:0000256" key="1">
    <source>
        <dbReference type="ARBA" id="ARBA00004370"/>
    </source>
</evidence>
<dbReference type="CDD" id="cd07302">
    <property type="entry name" value="CHD"/>
    <property type="match status" value="1"/>
</dbReference>
<accession>A2FXW9</accession>
<dbReference type="OrthoDB" id="6127067at2759"/>
<dbReference type="SUPFAM" id="SSF55073">
    <property type="entry name" value="Nucleotide cyclase"/>
    <property type="match status" value="1"/>
</dbReference>
<dbReference type="VEuPathDB" id="TrichDB:TVAG_365230"/>
<keyword evidence="6" id="KW-0456">Lyase</keyword>
<keyword evidence="12" id="KW-1185">Reference proteome</keyword>
<dbReference type="PROSITE" id="PS50112">
    <property type="entry name" value="PAS"/>
    <property type="match status" value="1"/>
</dbReference>
<dbReference type="RefSeq" id="XP_001303173.1">
    <property type="nucleotide sequence ID" value="XM_001303172.1"/>
</dbReference>
<feature type="transmembrane region" description="Helical" evidence="8">
    <location>
        <begin position="290"/>
        <end position="313"/>
    </location>
</feature>
<feature type="transmembrane region" description="Helical" evidence="8">
    <location>
        <begin position="569"/>
        <end position="588"/>
    </location>
</feature>
<evidence type="ECO:0000259" key="10">
    <source>
        <dbReference type="PROSITE" id="PS50125"/>
    </source>
</evidence>
<dbReference type="GO" id="GO:0007168">
    <property type="term" value="P:receptor guanylyl cyclase signaling pathway"/>
    <property type="evidence" value="ECO:0000318"/>
    <property type="project" value="GO_Central"/>
</dbReference>
<dbReference type="GO" id="GO:0004383">
    <property type="term" value="F:guanylate cyclase activity"/>
    <property type="evidence" value="ECO:0000318"/>
    <property type="project" value="GO_Central"/>
</dbReference>
<dbReference type="GO" id="GO:0000166">
    <property type="term" value="F:nucleotide binding"/>
    <property type="evidence" value="ECO:0007669"/>
    <property type="project" value="UniProtKB-KW"/>
</dbReference>
<dbReference type="GO" id="GO:0035556">
    <property type="term" value="P:intracellular signal transduction"/>
    <property type="evidence" value="ECO:0007669"/>
    <property type="project" value="InterPro"/>
</dbReference>
<dbReference type="CDD" id="cd00130">
    <property type="entry name" value="PAS"/>
    <property type="match status" value="1"/>
</dbReference>
<keyword evidence="5 8" id="KW-0472">Membrane</keyword>
<dbReference type="PANTHER" id="PTHR11920">
    <property type="entry name" value="GUANYLYL CYCLASE"/>
    <property type="match status" value="1"/>
</dbReference>
<dbReference type="InterPro" id="IPR050401">
    <property type="entry name" value="Cyclic_nucleotide_synthase"/>
</dbReference>
<evidence type="ECO:0000256" key="5">
    <source>
        <dbReference type="ARBA" id="ARBA00023136"/>
    </source>
</evidence>
<dbReference type="AlphaFoldDB" id="A2FXW9"/>
<sequence length="995" mass="112081">MNKDISTNASKSGSGSNSRDKGEGSSFSVDFELQEVVSKRLIRDSKVRLAFYHSIMGMKPIQATLIYLSALTLIVTCLSCYIGFVVNFNSRIIWRKNAYSDIRSAGYSLFFTFYANFITIMQWAKSTQRYDDNRAILGDLTINATTVKYIINDKFNRPQKIIYAVNFSRNSLTNLFNAFSSLANEYNVYDIGTNILRQECKLVVCDKNKPFTEITATVKDHILMMNFFQSSFAGTLLKNETIPNIYDNNDWCQVFSNSIILSEYSEKSLKSILDFNIKEADKYTVAFKTWMIAGSIAIIILSAGPALIIINTYNYHINKTLKMLLSLPTNIKEDAKKPIVITNQTEEEPLNAMTKAKVSKVMDYIAIGFFTLLFSDTAIFCVMCYRAIQANEELTDMYEWYYLSCVRVLSSTQAGNNAIHILLLNGSLKNDIISLASLKAKALKDLDDLITADKALLEGNGEIKKIIGYDEQYDKLQLQEVCSLNRDPKSIHDMYACAGIGHQIIIFKNMVSDILNNPGKYDGVIDDEVSANIAHLLQYHFFPRVIAATTRMRDMIDERYAAGVRSNRLLLIGGLVISFIMEIMPWLFRYFVNENYKLLLICFKRIFPRAIVATPEIMEFFKSSKKSSKEENMSISKSIVMDASECIIITNQSAIVEIINSSVTANLNMTPDQMLGQHIANFVSSKDQQRLNQQIDLMMSGQGSSFWQDHIELVNETAEVIPFAITMIGMKDKEESSEINSIVFILTNETEEKKKLEEAEIAKAKSEKLLYQILPKDIVIRLNRGETDISFTINSATIFFIDIVKFSNYASTLTPTEIMTNLSLVFATFDKIVAQYPTITKIKLIGDVYMAAAGLFNDNPEDTKHAEEAVRCCIQCQKAMEEINMKLNASLEIRIGVNSGGPLIGGVLGSDKPTFDIIGDPINVAARLQSTDIPGNVQISAGTKELIENLDFEIEERGEIYLKGKGKQMTYFASKRERSDIEGSFAINIQEKKDN</sequence>
<dbReference type="InterPro" id="IPR001054">
    <property type="entry name" value="A/G_cyclase"/>
</dbReference>